<evidence type="ECO:0000313" key="2">
    <source>
        <dbReference type="Proteomes" id="UP000300052"/>
    </source>
</evidence>
<dbReference type="EMBL" id="MK719702">
    <property type="protein sequence ID" value="QCQ58053.1"/>
    <property type="molecule type" value="Genomic_DNA"/>
</dbReference>
<dbReference type="Proteomes" id="UP000300052">
    <property type="component" value="Genome"/>
</dbReference>
<protein>
    <submittedName>
        <fullName evidence="1">Uncharacterized protein</fullName>
    </submittedName>
</protein>
<organism evidence="1 2">
    <name type="scientific">Rheinheimera phage vB_RspM_Barba1S</name>
    <dbReference type="NCBI Taxonomy" id="2565660"/>
    <lineage>
        <taxon>Viruses</taxon>
        <taxon>Duplodnaviria</taxon>
        <taxon>Heunggongvirae</taxon>
        <taxon>Uroviricota</taxon>
        <taxon>Caudoviricetes</taxon>
        <taxon>Barbavirus</taxon>
        <taxon>Barbavirus barba18A</taxon>
    </lineage>
</organism>
<proteinExistence type="predicted"/>
<name>A0A4P8MW20_9CAUD</name>
<accession>A0A4P8MW20</accession>
<gene>
    <name evidence="1" type="ORF">Barba1S_gp066</name>
</gene>
<evidence type="ECO:0000313" key="1">
    <source>
        <dbReference type="EMBL" id="QCQ58053.1"/>
    </source>
</evidence>
<sequence length="79" mass="9202">MTIKTTTVEFEQFADIDFEHPATFYVRTAMYYVYIHTKERGVAQSFVDEEYGKGKYTIRASKLQQPKNKFEGHKISAKG</sequence>
<reference evidence="1 2" key="1">
    <citation type="submission" date="2019-03" db="EMBL/GenBank/DDBJ databases">
        <title>Genomic and seasonal variations among aquatic phages infecting the Baltic Sea Gammaproteobacteria Rheinheimera sp. bal341.</title>
        <authorList>
            <person name="Nilsson E."/>
            <person name="Li K."/>
            <person name="Fridlund J."/>
            <person name="Sulcius S."/>
            <person name="Bunse C."/>
            <person name="Karlsson C.M.G."/>
            <person name="Lindh M."/>
            <person name="Lundin D."/>
            <person name="Pinhassi J."/>
            <person name="Holmfeldt K."/>
        </authorList>
    </citation>
    <scope>NUCLEOTIDE SEQUENCE [LARGE SCALE GENOMIC DNA]</scope>
</reference>